<evidence type="ECO:0000256" key="1">
    <source>
        <dbReference type="SAM" id="Phobius"/>
    </source>
</evidence>
<organism evidence="2 3">
    <name type="scientific">Desulfomonile tiedjei</name>
    <dbReference type="NCBI Taxonomy" id="2358"/>
    <lineage>
        <taxon>Bacteria</taxon>
        <taxon>Pseudomonadati</taxon>
        <taxon>Thermodesulfobacteriota</taxon>
        <taxon>Desulfomonilia</taxon>
        <taxon>Desulfomonilales</taxon>
        <taxon>Desulfomonilaceae</taxon>
        <taxon>Desulfomonile</taxon>
    </lineage>
</organism>
<dbReference type="SUPFAM" id="SSF52266">
    <property type="entry name" value="SGNH hydrolase"/>
    <property type="match status" value="1"/>
</dbReference>
<evidence type="ECO:0000313" key="2">
    <source>
        <dbReference type="EMBL" id="MBI5252121.1"/>
    </source>
</evidence>
<dbReference type="AlphaFoldDB" id="A0A9D6Z8I1"/>
<dbReference type="Proteomes" id="UP000807825">
    <property type="component" value="Unassembled WGS sequence"/>
</dbReference>
<keyword evidence="2" id="KW-0378">Hydrolase</keyword>
<dbReference type="EMBL" id="JACRDE010000568">
    <property type="protein sequence ID" value="MBI5252121.1"/>
    <property type="molecule type" value="Genomic_DNA"/>
</dbReference>
<reference evidence="2" key="1">
    <citation type="submission" date="2020-07" db="EMBL/GenBank/DDBJ databases">
        <title>Huge and variable diversity of episymbiotic CPR bacteria and DPANN archaea in groundwater ecosystems.</title>
        <authorList>
            <person name="He C.Y."/>
            <person name="Keren R."/>
            <person name="Whittaker M."/>
            <person name="Farag I.F."/>
            <person name="Doudna J."/>
            <person name="Cate J.H.D."/>
            <person name="Banfield J.F."/>
        </authorList>
    </citation>
    <scope>NUCLEOTIDE SEQUENCE</scope>
    <source>
        <strain evidence="2">NC_groundwater_1664_Pr3_B-0.1um_52_9</strain>
    </source>
</reference>
<proteinExistence type="predicted"/>
<feature type="transmembrane region" description="Helical" evidence="1">
    <location>
        <begin position="36"/>
        <end position="58"/>
    </location>
</feature>
<keyword evidence="1" id="KW-0812">Transmembrane</keyword>
<dbReference type="Gene3D" id="3.40.50.1110">
    <property type="entry name" value="SGNH hydrolase"/>
    <property type="match status" value="1"/>
</dbReference>
<gene>
    <name evidence="2" type="ORF">HY912_21715</name>
</gene>
<dbReference type="GO" id="GO:0016788">
    <property type="term" value="F:hydrolase activity, acting on ester bonds"/>
    <property type="evidence" value="ECO:0007669"/>
    <property type="project" value="UniProtKB-ARBA"/>
</dbReference>
<sequence>MEQVDSVHMHCFPRTATKASYQTVKAARIENGLKTLAFWLMLFVPVFAVFELASHIIVKRAVPSRILHRAYGGESVALVKQAKHSADSPRVVRAVATTNQADGLALFHPVLGWDYPPGLNYEDNEGISYSHGMQGERRCVTDFDTTLIASYGDSFTYCAGVTDEHTWQNFLGEKLGTNVLNFGVGGYGTDQALLKYELHDGLPPKIAMLCVFPENVNRVVNIYRPFYTYSDSLRLTKPFFVRDGDKIRLIPNPITSVADLPKLDQEEYLEELGKVDYWYQLDRNLPKFSFPYTLSFLSWRGPVFAQLVAQLGKFSTRRSRHPWNLFDEDGPLSIMCYIADRFVATARSRGSEPLIVIMPYKDFVTEINDNGVVRVAGFLEYLSAKGYPFLDAVKCVADMKPSKDDLEKWYEEHASGEGNKVLADILSRYLLANYSYFNGAPGKRATDPKLVRADVKAP</sequence>
<accession>A0A9D6Z8I1</accession>
<protein>
    <submittedName>
        <fullName evidence="2">SGNH/GDSL hydrolase family protein</fullName>
    </submittedName>
</protein>
<comment type="caution">
    <text evidence="2">The sequence shown here is derived from an EMBL/GenBank/DDBJ whole genome shotgun (WGS) entry which is preliminary data.</text>
</comment>
<keyword evidence="1" id="KW-0472">Membrane</keyword>
<name>A0A9D6Z8I1_9BACT</name>
<evidence type="ECO:0000313" key="3">
    <source>
        <dbReference type="Proteomes" id="UP000807825"/>
    </source>
</evidence>
<keyword evidence="1" id="KW-1133">Transmembrane helix</keyword>
<dbReference type="InterPro" id="IPR036514">
    <property type="entry name" value="SGNH_hydro_sf"/>
</dbReference>